<keyword evidence="12" id="KW-1185">Reference proteome</keyword>
<comment type="subcellular location">
    <subcellularLocation>
        <location evidence="1">Cell membrane</location>
        <topology evidence="1">Peripheral membrane protein</topology>
    </subcellularLocation>
</comment>
<feature type="domain" description="ABC transporter" evidence="10">
    <location>
        <begin position="283"/>
        <end position="527"/>
    </location>
</feature>
<accession>A0A226C1C1</accession>
<evidence type="ECO:0000256" key="1">
    <source>
        <dbReference type="ARBA" id="ARBA00004202"/>
    </source>
</evidence>
<dbReference type="OrthoDB" id="9771863at2"/>
<name>A0A226C1C1_9FIRM</name>
<evidence type="ECO:0000256" key="2">
    <source>
        <dbReference type="ARBA" id="ARBA00005417"/>
    </source>
</evidence>
<dbReference type="PROSITE" id="PS00211">
    <property type="entry name" value="ABC_TRANSPORTER_1"/>
    <property type="match status" value="1"/>
</dbReference>
<evidence type="ECO:0000256" key="5">
    <source>
        <dbReference type="ARBA" id="ARBA00022737"/>
    </source>
</evidence>
<evidence type="ECO:0000259" key="10">
    <source>
        <dbReference type="PROSITE" id="PS50893"/>
    </source>
</evidence>
<evidence type="ECO:0000256" key="9">
    <source>
        <dbReference type="ARBA" id="ARBA00023136"/>
    </source>
</evidence>
<evidence type="ECO:0000256" key="7">
    <source>
        <dbReference type="ARBA" id="ARBA00022840"/>
    </source>
</evidence>
<dbReference type="InterPro" id="IPR003593">
    <property type="entry name" value="AAA+_ATPase"/>
</dbReference>
<dbReference type="Proteomes" id="UP000214588">
    <property type="component" value="Unassembled WGS sequence"/>
</dbReference>
<dbReference type="SUPFAM" id="SSF52540">
    <property type="entry name" value="P-loop containing nucleoside triphosphate hydrolases"/>
    <property type="match status" value="2"/>
</dbReference>
<dbReference type="AlphaFoldDB" id="A0A226C1C1"/>
<dbReference type="SMART" id="SM00382">
    <property type="entry name" value="AAA"/>
    <property type="match status" value="2"/>
</dbReference>
<organism evidence="11 12">
    <name type="scientific">Natranaerobius trueperi</name>
    <dbReference type="NCBI Taxonomy" id="759412"/>
    <lineage>
        <taxon>Bacteria</taxon>
        <taxon>Bacillati</taxon>
        <taxon>Bacillota</taxon>
        <taxon>Clostridia</taxon>
        <taxon>Natranaerobiales</taxon>
        <taxon>Natranaerobiaceae</taxon>
        <taxon>Natranaerobius</taxon>
    </lineage>
</organism>
<evidence type="ECO:0000256" key="3">
    <source>
        <dbReference type="ARBA" id="ARBA00022448"/>
    </source>
</evidence>
<evidence type="ECO:0000256" key="8">
    <source>
        <dbReference type="ARBA" id="ARBA00022967"/>
    </source>
</evidence>
<keyword evidence="7 11" id="KW-0067">ATP-binding</keyword>
<reference evidence="11 12" key="1">
    <citation type="submission" date="2017-06" db="EMBL/GenBank/DDBJ databases">
        <title>Draft Genome Sequence of Natranaerobius trueperi halophilic, alkalithermophilic bacteria from soda lakes.</title>
        <authorList>
            <person name="Zhao B."/>
        </authorList>
    </citation>
    <scope>NUCLEOTIDE SEQUENCE [LARGE SCALE GENOMIC DNA]</scope>
    <source>
        <strain evidence="11 12">DSM 18760</strain>
    </source>
</reference>
<evidence type="ECO:0000313" key="12">
    <source>
        <dbReference type="Proteomes" id="UP000214588"/>
    </source>
</evidence>
<keyword evidence="6" id="KW-0547">Nucleotide-binding</keyword>
<dbReference type="GO" id="GO:0005524">
    <property type="term" value="F:ATP binding"/>
    <property type="evidence" value="ECO:0007669"/>
    <property type="project" value="UniProtKB-KW"/>
</dbReference>
<dbReference type="Gene3D" id="3.40.50.300">
    <property type="entry name" value="P-loop containing nucleotide triphosphate hydrolases"/>
    <property type="match status" value="2"/>
</dbReference>
<proteinExistence type="inferred from homology"/>
<keyword evidence="3" id="KW-0813">Transport</keyword>
<dbReference type="InterPro" id="IPR017871">
    <property type="entry name" value="ABC_transporter-like_CS"/>
</dbReference>
<dbReference type="PROSITE" id="PS50893">
    <property type="entry name" value="ABC_TRANSPORTER_2"/>
    <property type="match status" value="2"/>
</dbReference>
<keyword evidence="4" id="KW-1003">Cell membrane</keyword>
<dbReference type="PANTHER" id="PTHR43790">
    <property type="entry name" value="CARBOHYDRATE TRANSPORT ATP-BINDING PROTEIN MG119-RELATED"/>
    <property type="match status" value="1"/>
</dbReference>
<dbReference type="GO" id="GO:0005886">
    <property type="term" value="C:plasma membrane"/>
    <property type="evidence" value="ECO:0007669"/>
    <property type="project" value="UniProtKB-SubCell"/>
</dbReference>
<feature type="domain" description="ABC transporter" evidence="10">
    <location>
        <begin position="30"/>
        <end position="266"/>
    </location>
</feature>
<dbReference type="InterPro" id="IPR027417">
    <property type="entry name" value="P-loop_NTPase"/>
</dbReference>
<dbReference type="InterPro" id="IPR003439">
    <property type="entry name" value="ABC_transporter-like_ATP-bd"/>
</dbReference>
<evidence type="ECO:0000256" key="6">
    <source>
        <dbReference type="ARBA" id="ARBA00022741"/>
    </source>
</evidence>
<dbReference type="PANTHER" id="PTHR43790:SF4">
    <property type="entry name" value="GUANOSINE IMPORT ATP-BINDING PROTEIN NUPO"/>
    <property type="match status" value="1"/>
</dbReference>
<dbReference type="CDD" id="cd03216">
    <property type="entry name" value="ABC_Carb_Monos_I"/>
    <property type="match status" value="1"/>
</dbReference>
<dbReference type="EMBL" id="NIQC01000002">
    <property type="protein sequence ID" value="OWZ84822.1"/>
    <property type="molecule type" value="Genomic_DNA"/>
</dbReference>
<comment type="caution">
    <text evidence="11">The sequence shown here is derived from an EMBL/GenBank/DDBJ whole genome shotgun (WGS) entry which is preliminary data.</text>
</comment>
<dbReference type="CDD" id="cd03215">
    <property type="entry name" value="ABC_Carb_Monos_II"/>
    <property type="match status" value="1"/>
</dbReference>
<gene>
    <name evidence="11" type="ORF">CDO51_01805</name>
</gene>
<comment type="similarity">
    <text evidence="2">Belongs to the ABC transporter superfamily.</text>
</comment>
<dbReference type="InterPro" id="IPR050107">
    <property type="entry name" value="ABC_carbohydrate_import_ATPase"/>
</dbReference>
<dbReference type="GO" id="GO:0016887">
    <property type="term" value="F:ATP hydrolysis activity"/>
    <property type="evidence" value="ECO:0007669"/>
    <property type="project" value="InterPro"/>
</dbReference>
<keyword evidence="5" id="KW-0677">Repeat</keyword>
<dbReference type="Pfam" id="PF00005">
    <property type="entry name" value="ABC_tran"/>
    <property type="match status" value="2"/>
</dbReference>
<dbReference type="FunFam" id="3.40.50.300:FF:000127">
    <property type="entry name" value="Ribose import ATP-binding protein RbsA"/>
    <property type="match status" value="1"/>
</dbReference>
<dbReference type="FunFam" id="3.40.50.300:FF:001390">
    <property type="entry name" value="ABC transporter, ATP-binding protein"/>
    <property type="match status" value="1"/>
</dbReference>
<keyword evidence="9" id="KW-0472">Membrane</keyword>
<evidence type="ECO:0000256" key="4">
    <source>
        <dbReference type="ARBA" id="ARBA00022475"/>
    </source>
</evidence>
<protein>
    <submittedName>
        <fullName evidence="11">ABC transporter ATP-binding protein</fullName>
    </submittedName>
</protein>
<keyword evidence="8" id="KW-1278">Translocase</keyword>
<sequence length="534" mass="59845">MKVQYFLHGEFSFSINESLEEIVEKITTLLEMRNITKVFPGVKANDNVNLKIRKGEIHALVGENGAGKSTLMNILYGLYDPDEGDIFYKGEKVRLADPIKAIKLGIGMVHQHFMLVEPLTVAENIVLGNEPLNNNIFINKKLAVKEVQEISDKYGLRVDPNKKIENTSVGMQQRVEIIKILYRGAELLIFDEPTAVLTPQEVVELFDIFNALRDQGKTIIFITHKLGEVREITDRLTVLRRGQTVGTVDTESVTEEDVARMMVGRDVLLRVEKNESKPNDEVLKLENLTTKDHRGVPVVNDVSLSVRSGEIVGIAGVEGNGQSEVIEMITGLQKVDGGKIYFKNKDITNESPKKIKEFKIGHIPEDRRKRGLVLDFDLAENMILGYHHKEPFSKNMRMNYDKIYSYADDMIDKYDVRTPGYHVTADSLSGGNQQKVIIAREFSHEPELLIASQPTRGVDIGAIEFIHQQIVNQRNAGKAVLVVSADLNEVMSLSDRIAVIYDGEIVAIVNSNEVDEFELGALMTGSTPDKEDAK</sequence>
<evidence type="ECO:0000313" key="11">
    <source>
        <dbReference type="EMBL" id="OWZ84822.1"/>
    </source>
</evidence>